<evidence type="ECO:0000313" key="1">
    <source>
        <dbReference type="EMBL" id="QCX38091.1"/>
    </source>
</evidence>
<dbReference type="Proteomes" id="UP000306229">
    <property type="component" value="Chromosome"/>
</dbReference>
<accession>A0A5B7TRP7</accession>
<proteinExistence type="predicted"/>
<organism evidence="1 2">
    <name type="scientific">Aureibaculum algae</name>
    <dbReference type="NCBI Taxonomy" id="2584122"/>
    <lineage>
        <taxon>Bacteria</taxon>
        <taxon>Pseudomonadati</taxon>
        <taxon>Bacteroidota</taxon>
        <taxon>Flavobacteriia</taxon>
        <taxon>Flavobacteriales</taxon>
        <taxon>Flavobacteriaceae</taxon>
        <taxon>Aureibaculum</taxon>
    </lineage>
</organism>
<dbReference type="AlphaFoldDB" id="A0A5B7TRP7"/>
<name>A0A5B7TRP7_9FLAO</name>
<sequence>MGLKGMFSKLLKGMTPAFDTEDYTYEQLKDMEKQGYDVKELLEKYEKGENKHQLLNRLRFEDVAMDISKIPNATDVSRLIPFMNKRLDPNSDLIKKSISVPLMGKDKWIKNLEEGEVILSTVVQCAPQLWEVNEDIGYAMLVCALVENNEFKNNPSFLKTISKLLNDFRDAEELPTGLSEKMIQLHKDLDDPDSTFDIKIDQTLLDAFNVEFENKKVTSSDIRVATIGFSDSQNEKLPRKAIPSDGLLPFIAFKDRNEFHVNNYNVVNGSLYTA</sequence>
<protein>
    <submittedName>
        <fullName evidence="1">Uncharacterized protein</fullName>
    </submittedName>
</protein>
<dbReference type="EMBL" id="CP040749">
    <property type="protein sequence ID" value="QCX38091.1"/>
    <property type="molecule type" value="Genomic_DNA"/>
</dbReference>
<dbReference type="OrthoDB" id="2061569at2"/>
<reference evidence="1 2" key="1">
    <citation type="submission" date="2019-05" db="EMBL/GenBank/DDBJ databases">
        <title>Algicella ahnfeltiae gen. nov., sp. nov., a novel marine bacterium of the family Flavobacteriaceae isolated from a red alga.</title>
        <authorList>
            <person name="Nedashkovskaya O.I."/>
            <person name="Kukhlevskiy A.D."/>
            <person name="Kim S.-G."/>
            <person name="Zhukova N.V."/>
            <person name="Mikhailov V.V."/>
        </authorList>
    </citation>
    <scope>NUCLEOTIDE SEQUENCE [LARGE SCALE GENOMIC DNA]</scope>
    <source>
        <strain evidence="1 2">10Alg115</strain>
    </source>
</reference>
<dbReference type="KEGG" id="fbe:FF125_06485"/>
<dbReference type="RefSeq" id="WP_138948998.1">
    <property type="nucleotide sequence ID" value="NZ_CP040749.1"/>
</dbReference>
<evidence type="ECO:0000313" key="2">
    <source>
        <dbReference type="Proteomes" id="UP000306229"/>
    </source>
</evidence>
<keyword evidence="2" id="KW-1185">Reference proteome</keyword>
<gene>
    <name evidence="1" type="ORF">FF125_06485</name>
</gene>